<sequence length="103" mass="11743">MRCFKSDSVEYNFQNYPCDRTWFTTNITNLDDNELNIVPNPTSDYVQVLGIESDLPYELYNIHGQKKSIGVSINGKILISDSGVFILKIKLAGGYSIHRILRL</sequence>
<evidence type="ECO:0000313" key="1">
    <source>
        <dbReference type="EMBL" id="MBK9719096.1"/>
    </source>
</evidence>
<dbReference type="EMBL" id="JADKFW010000015">
    <property type="protein sequence ID" value="MBK9719096.1"/>
    <property type="molecule type" value="Genomic_DNA"/>
</dbReference>
<dbReference type="NCBIfam" id="TIGR04183">
    <property type="entry name" value="Por_Secre_tail"/>
    <property type="match status" value="1"/>
</dbReference>
<comment type="caution">
    <text evidence="1">The sequence shown here is derived from an EMBL/GenBank/DDBJ whole genome shotgun (WGS) entry which is preliminary data.</text>
</comment>
<reference evidence="1 2" key="1">
    <citation type="submission" date="2020-10" db="EMBL/GenBank/DDBJ databases">
        <title>Connecting structure to function with the recovery of over 1000 high-quality activated sludge metagenome-assembled genomes encoding full-length rRNA genes using long-read sequencing.</title>
        <authorList>
            <person name="Singleton C.M."/>
            <person name="Petriglieri F."/>
            <person name="Kristensen J.M."/>
            <person name="Kirkegaard R.H."/>
            <person name="Michaelsen T.Y."/>
            <person name="Andersen M.H."/>
            <person name="Karst S.M."/>
            <person name="Dueholm M.S."/>
            <person name="Nielsen P.H."/>
            <person name="Albertsen M."/>
        </authorList>
    </citation>
    <scope>NUCLEOTIDE SEQUENCE [LARGE SCALE GENOMIC DNA]</scope>
    <source>
        <strain evidence="1">Ribe_18-Q3-R11-54_BAT3C.373</strain>
    </source>
</reference>
<name>A0A9D7XFW3_9BACT</name>
<organism evidence="1 2">
    <name type="scientific">Candidatus Defluviibacterium haderslevense</name>
    <dbReference type="NCBI Taxonomy" id="2981993"/>
    <lineage>
        <taxon>Bacteria</taxon>
        <taxon>Pseudomonadati</taxon>
        <taxon>Bacteroidota</taxon>
        <taxon>Saprospiria</taxon>
        <taxon>Saprospirales</taxon>
        <taxon>Saprospiraceae</taxon>
        <taxon>Candidatus Defluviibacterium</taxon>
    </lineage>
</organism>
<dbReference type="Proteomes" id="UP000808349">
    <property type="component" value="Unassembled WGS sequence"/>
</dbReference>
<dbReference type="InterPro" id="IPR026444">
    <property type="entry name" value="Secre_tail"/>
</dbReference>
<protein>
    <submittedName>
        <fullName evidence="1">T9SS type A sorting domain-containing protein</fullName>
    </submittedName>
</protein>
<dbReference type="AlphaFoldDB" id="A0A9D7XFW3"/>
<accession>A0A9D7XFW3</accession>
<proteinExistence type="predicted"/>
<evidence type="ECO:0000313" key="2">
    <source>
        <dbReference type="Proteomes" id="UP000808349"/>
    </source>
</evidence>
<gene>
    <name evidence="1" type="ORF">IPO85_16580</name>
</gene>